<evidence type="ECO:0000313" key="6">
    <source>
        <dbReference type="EMBL" id="MCF2530742.1"/>
    </source>
</evidence>
<dbReference type="SUPFAM" id="SSF46785">
    <property type="entry name" value="Winged helix' DNA-binding domain"/>
    <property type="match status" value="1"/>
</dbReference>
<dbReference type="PANTHER" id="PTHR30346:SF29">
    <property type="entry name" value="LYSR SUBSTRATE-BINDING"/>
    <property type="match status" value="1"/>
</dbReference>
<evidence type="ECO:0000313" key="7">
    <source>
        <dbReference type="Proteomes" id="UP001165378"/>
    </source>
</evidence>
<organism evidence="6 7">
    <name type="scientific">Yinghuangia soli</name>
    <dbReference type="NCBI Taxonomy" id="2908204"/>
    <lineage>
        <taxon>Bacteria</taxon>
        <taxon>Bacillati</taxon>
        <taxon>Actinomycetota</taxon>
        <taxon>Actinomycetes</taxon>
        <taxon>Kitasatosporales</taxon>
        <taxon>Streptomycetaceae</taxon>
        <taxon>Yinghuangia</taxon>
    </lineage>
</organism>
<dbReference type="InterPro" id="IPR036390">
    <property type="entry name" value="WH_DNA-bd_sf"/>
</dbReference>
<comment type="similarity">
    <text evidence="1">Belongs to the LysR transcriptional regulatory family.</text>
</comment>
<keyword evidence="2" id="KW-0805">Transcription regulation</keyword>
<evidence type="ECO:0000256" key="4">
    <source>
        <dbReference type="ARBA" id="ARBA00023163"/>
    </source>
</evidence>
<feature type="domain" description="HTH lysR-type" evidence="5">
    <location>
        <begin position="2"/>
        <end position="59"/>
    </location>
</feature>
<evidence type="ECO:0000256" key="2">
    <source>
        <dbReference type="ARBA" id="ARBA00023015"/>
    </source>
</evidence>
<keyword evidence="4" id="KW-0804">Transcription</keyword>
<comment type="caution">
    <text evidence="6">The sequence shown here is derived from an EMBL/GenBank/DDBJ whole genome shotgun (WGS) entry which is preliminary data.</text>
</comment>
<dbReference type="RefSeq" id="WP_235055403.1">
    <property type="nucleotide sequence ID" value="NZ_JAKFHA010000018.1"/>
</dbReference>
<evidence type="ECO:0000256" key="3">
    <source>
        <dbReference type="ARBA" id="ARBA00023125"/>
    </source>
</evidence>
<dbReference type="SUPFAM" id="SSF53850">
    <property type="entry name" value="Periplasmic binding protein-like II"/>
    <property type="match status" value="1"/>
</dbReference>
<dbReference type="InterPro" id="IPR000847">
    <property type="entry name" value="LysR_HTH_N"/>
</dbReference>
<dbReference type="GO" id="GO:0003700">
    <property type="term" value="F:DNA-binding transcription factor activity"/>
    <property type="evidence" value="ECO:0007669"/>
    <property type="project" value="InterPro"/>
</dbReference>
<dbReference type="Proteomes" id="UP001165378">
    <property type="component" value="Unassembled WGS sequence"/>
</dbReference>
<dbReference type="Pfam" id="PF00126">
    <property type="entry name" value="HTH_1"/>
    <property type="match status" value="1"/>
</dbReference>
<dbReference type="GO" id="GO:0003677">
    <property type="term" value="F:DNA binding"/>
    <property type="evidence" value="ECO:0007669"/>
    <property type="project" value="UniProtKB-KW"/>
</dbReference>
<dbReference type="PANTHER" id="PTHR30346">
    <property type="entry name" value="TRANSCRIPTIONAL DUAL REGULATOR HCAR-RELATED"/>
    <property type="match status" value="1"/>
</dbReference>
<keyword evidence="3" id="KW-0238">DNA-binding</keyword>
<evidence type="ECO:0000256" key="1">
    <source>
        <dbReference type="ARBA" id="ARBA00009437"/>
    </source>
</evidence>
<keyword evidence="7" id="KW-1185">Reference proteome</keyword>
<dbReference type="CDD" id="cd08423">
    <property type="entry name" value="PBP2_LTTR_like_6"/>
    <property type="match status" value="1"/>
</dbReference>
<reference evidence="6" key="1">
    <citation type="submission" date="2022-01" db="EMBL/GenBank/DDBJ databases">
        <title>Genome-Based Taxonomic Classification of the Phylum Actinobacteria.</title>
        <authorList>
            <person name="Gao Y."/>
        </authorList>
    </citation>
    <scope>NUCLEOTIDE SEQUENCE</scope>
    <source>
        <strain evidence="6">KLBMP 8922</strain>
    </source>
</reference>
<accession>A0AA41Q5W8</accession>
<dbReference type="InterPro" id="IPR005119">
    <property type="entry name" value="LysR_subst-bd"/>
</dbReference>
<dbReference type="Pfam" id="PF03466">
    <property type="entry name" value="LysR_substrate"/>
    <property type="match status" value="2"/>
</dbReference>
<dbReference type="AlphaFoldDB" id="A0AA41Q5W8"/>
<dbReference type="GO" id="GO:0032993">
    <property type="term" value="C:protein-DNA complex"/>
    <property type="evidence" value="ECO:0007669"/>
    <property type="project" value="TreeGrafter"/>
</dbReference>
<gene>
    <name evidence="6" type="ORF">LZ495_26485</name>
</gene>
<dbReference type="InterPro" id="IPR036388">
    <property type="entry name" value="WH-like_DNA-bd_sf"/>
</dbReference>
<proteinExistence type="inferred from homology"/>
<sequence length="344" mass="35506">MLDVRRLRLLRELAHRGTIAAVADALAFTPSAVSQQLSALEREAGLPLLERTGRSVALTPAGAALAAHAEAVLARLEEAETDLAARRGAPAGPLRIGTFSSGARSLLPDALARLAAEHPALEPRVAELDPVEAADRLRAGELDVALLHRYDFAPRISVPGVQSRALFTEALHLAEPDSASAGADAGAGDTATTSASASAYAHASRRSAEASVEAPAETPAGASESPLAACRDAAWILATPGTLCHTMTVRACEAAGFTPQARHHVDDFAAVLSMVAAGLGVALVPELGIAHTPAETVRRTRLTRLPLARETQVAYRAGAGRHPAIRAFAEALRATAPPALTPLG</sequence>
<dbReference type="PROSITE" id="PS50931">
    <property type="entry name" value="HTH_LYSR"/>
    <property type="match status" value="1"/>
</dbReference>
<evidence type="ECO:0000259" key="5">
    <source>
        <dbReference type="PROSITE" id="PS50931"/>
    </source>
</evidence>
<protein>
    <submittedName>
        <fullName evidence="6">LysR family transcriptional regulator</fullName>
    </submittedName>
</protein>
<dbReference type="Gene3D" id="3.40.190.10">
    <property type="entry name" value="Periplasmic binding protein-like II"/>
    <property type="match status" value="3"/>
</dbReference>
<name>A0AA41Q5W8_9ACTN</name>
<dbReference type="EMBL" id="JAKFHA010000018">
    <property type="protein sequence ID" value="MCF2530742.1"/>
    <property type="molecule type" value="Genomic_DNA"/>
</dbReference>
<dbReference type="Gene3D" id="1.10.10.10">
    <property type="entry name" value="Winged helix-like DNA-binding domain superfamily/Winged helix DNA-binding domain"/>
    <property type="match status" value="1"/>
</dbReference>